<dbReference type="Proteomes" id="UP001548587">
    <property type="component" value="Unassembled WGS sequence"/>
</dbReference>
<dbReference type="InterPro" id="IPR012347">
    <property type="entry name" value="Ferritin-like"/>
</dbReference>
<dbReference type="Pfam" id="PF05138">
    <property type="entry name" value="PaaA_PaaC"/>
    <property type="match status" value="1"/>
</dbReference>
<gene>
    <name evidence="1" type="ORF">ABXL37_15155</name>
</gene>
<dbReference type="InterPro" id="IPR009078">
    <property type="entry name" value="Ferritin-like_SF"/>
</dbReference>
<protein>
    <submittedName>
        <fullName evidence="1">Phenylacetic acid catabolic protein</fullName>
    </submittedName>
</protein>
<keyword evidence="2" id="KW-1185">Reference proteome</keyword>
<dbReference type="EMBL" id="JBEWCH010000008">
    <property type="protein sequence ID" value="MET1475593.1"/>
    <property type="molecule type" value="Genomic_DNA"/>
</dbReference>
<proteinExistence type="predicted"/>
<reference evidence="1 2" key="1">
    <citation type="submission" date="2024-06" db="EMBL/GenBank/DDBJ databases">
        <title>Burkholderia sola in Mexico.</title>
        <authorList>
            <person name="Estrada P."/>
        </authorList>
    </citation>
    <scope>NUCLEOTIDE SEQUENCE [LARGE SCALE GENOMIC DNA]</scope>
    <source>
        <strain evidence="1 2">CpTa8-5</strain>
    </source>
</reference>
<dbReference type="InterPro" id="IPR052703">
    <property type="entry name" value="Aromatic_CoA_ox/epox"/>
</dbReference>
<dbReference type="InterPro" id="IPR007814">
    <property type="entry name" value="PaaA_PaaC"/>
</dbReference>
<evidence type="ECO:0000313" key="2">
    <source>
        <dbReference type="Proteomes" id="UP001548587"/>
    </source>
</evidence>
<dbReference type="RefSeq" id="WP_280884353.1">
    <property type="nucleotide sequence ID" value="NZ_JBEWCH010000008.1"/>
</dbReference>
<name>A0ABV2C907_9BURK</name>
<dbReference type="PANTHER" id="PTHR30458:SF0">
    <property type="entry name" value="1,2-PHENYLACETYL-COA EPOXIDASE, SUBUNIT C"/>
    <property type="match status" value="1"/>
</dbReference>
<dbReference type="PANTHER" id="PTHR30458">
    <property type="entry name" value="PHENYLACETIC ACID DEGRADATION PROTEIN PAA"/>
    <property type="match status" value="1"/>
</dbReference>
<dbReference type="SUPFAM" id="SSF47240">
    <property type="entry name" value="Ferritin-like"/>
    <property type="match status" value="1"/>
</dbReference>
<comment type="caution">
    <text evidence="1">The sequence shown here is derived from an EMBL/GenBank/DDBJ whole genome shotgun (WGS) entry which is preliminary data.</text>
</comment>
<organism evidence="1 2">
    <name type="scientific">Burkholderia sola</name>
    <dbReference type="NCBI Taxonomy" id="2843302"/>
    <lineage>
        <taxon>Bacteria</taxon>
        <taxon>Pseudomonadati</taxon>
        <taxon>Pseudomonadota</taxon>
        <taxon>Betaproteobacteria</taxon>
        <taxon>Burkholderiales</taxon>
        <taxon>Burkholderiaceae</taxon>
        <taxon>Burkholderia</taxon>
        <taxon>Burkholderia cepacia complex</taxon>
    </lineage>
</organism>
<sequence>MDTAQTIKSVLGKHEVKTPEDFRNMPDEYRQLATHLMLVHTEGELTGADDYTQVFYNLAPNAFEKFVCCERASEEVQHYQLSAAVLSDIGVDTNGMLEQHFQARPYYANELVRGVRTWMERGIFSFLGEAVVLEHLLEFQDCSYQPFSEIFVKQIIKDEHVHVAHGYRIVRDACATDAGRNEAQAAVDRLWPHVLALFGRDESRRSRLYVKWGLRKTMNGELRKSFVRKTVPRLQSLGLVVPEMQAVPADITNSIN</sequence>
<evidence type="ECO:0000313" key="1">
    <source>
        <dbReference type="EMBL" id="MET1475593.1"/>
    </source>
</evidence>
<dbReference type="Gene3D" id="1.20.1260.10">
    <property type="match status" value="1"/>
</dbReference>
<accession>A0ABV2C907</accession>